<organism evidence="2 3">
    <name type="scientific">Aspergillus indologenus CBS 114.80</name>
    <dbReference type="NCBI Taxonomy" id="1450541"/>
    <lineage>
        <taxon>Eukaryota</taxon>
        <taxon>Fungi</taxon>
        <taxon>Dikarya</taxon>
        <taxon>Ascomycota</taxon>
        <taxon>Pezizomycotina</taxon>
        <taxon>Eurotiomycetes</taxon>
        <taxon>Eurotiomycetidae</taxon>
        <taxon>Eurotiales</taxon>
        <taxon>Aspergillaceae</taxon>
        <taxon>Aspergillus</taxon>
        <taxon>Aspergillus subgen. Circumdati</taxon>
    </lineage>
</organism>
<evidence type="ECO:0000313" key="3">
    <source>
        <dbReference type="Proteomes" id="UP000248817"/>
    </source>
</evidence>
<dbReference type="Proteomes" id="UP000248817">
    <property type="component" value="Unassembled WGS sequence"/>
</dbReference>
<keyword evidence="3" id="KW-1185">Reference proteome</keyword>
<gene>
    <name evidence="2" type="ORF">BP00DRAFT_231544</name>
</gene>
<name>A0A2V5I0N8_9EURO</name>
<accession>A0A2V5I0N8</accession>
<protein>
    <submittedName>
        <fullName evidence="2">Uncharacterized protein</fullName>
    </submittedName>
</protein>
<proteinExistence type="predicted"/>
<sequence>MHLCAIHSHLSIQHPYSSNYSVPRPRTKPSQRHKIPYMATSWLHTRITCLGPLMPSPPLPKVDQNQMKILPISKVFFVSFYFIFLLSLAPFEALPASDIFNHQSAGLPACLSVCGNGGTKLPQPGSWRRRRSRRRRHCAPYFVFRITDTGQSFLPLAERNA</sequence>
<dbReference type="AlphaFoldDB" id="A0A2V5I0N8"/>
<evidence type="ECO:0000313" key="2">
    <source>
        <dbReference type="EMBL" id="PYI29621.1"/>
    </source>
</evidence>
<dbReference type="EMBL" id="KZ825529">
    <property type="protein sequence ID" value="PYI29621.1"/>
    <property type="molecule type" value="Genomic_DNA"/>
</dbReference>
<evidence type="ECO:0000256" key="1">
    <source>
        <dbReference type="SAM" id="Phobius"/>
    </source>
</evidence>
<keyword evidence="1" id="KW-1133">Transmembrane helix</keyword>
<feature type="transmembrane region" description="Helical" evidence="1">
    <location>
        <begin position="75"/>
        <end position="94"/>
    </location>
</feature>
<keyword evidence="1" id="KW-0472">Membrane</keyword>
<keyword evidence="1" id="KW-0812">Transmembrane</keyword>
<reference evidence="2 3" key="1">
    <citation type="submission" date="2018-02" db="EMBL/GenBank/DDBJ databases">
        <title>The genomes of Aspergillus section Nigri reveals drivers in fungal speciation.</title>
        <authorList>
            <consortium name="DOE Joint Genome Institute"/>
            <person name="Vesth T.C."/>
            <person name="Nybo J."/>
            <person name="Theobald S."/>
            <person name="Brandl J."/>
            <person name="Frisvad J.C."/>
            <person name="Nielsen K.F."/>
            <person name="Lyhne E.K."/>
            <person name="Kogle M.E."/>
            <person name="Kuo A."/>
            <person name="Riley R."/>
            <person name="Clum A."/>
            <person name="Nolan M."/>
            <person name="Lipzen A."/>
            <person name="Salamov A."/>
            <person name="Henrissat B."/>
            <person name="Wiebenga A."/>
            <person name="De vries R.P."/>
            <person name="Grigoriev I.V."/>
            <person name="Mortensen U.H."/>
            <person name="Andersen M.R."/>
            <person name="Baker S.E."/>
        </authorList>
    </citation>
    <scope>NUCLEOTIDE SEQUENCE [LARGE SCALE GENOMIC DNA]</scope>
    <source>
        <strain evidence="2 3">CBS 114.80</strain>
    </source>
</reference>